<evidence type="ECO:0000256" key="5">
    <source>
        <dbReference type="SAM" id="Phobius"/>
    </source>
</evidence>
<dbReference type="InterPro" id="IPR051533">
    <property type="entry name" value="WaaL-like"/>
</dbReference>
<feature type="transmembrane region" description="Helical" evidence="5">
    <location>
        <begin position="88"/>
        <end position="106"/>
    </location>
</feature>
<protein>
    <submittedName>
        <fullName evidence="7">O-antigen ligase family protein</fullName>
    </submittedName>
</protein>
<feature type="transmembrane region" description="Helical" evidence="5">
    <location>
        <begin position="12"/>
        <end position="32"/>
    </location>
</feature>
<dbReference type="RefSeq" id="WP_206980628.1">
    <property type="nucleotide sequence ID" value="NZ_JAFLQZ010000002.1"/>
</dbReference>
<dbReference type="InterPro" id="IPR007016">
    <property type="entry name" value="O-antigen_ligase-rel_domated"/>
</dbReference>
<comment type="subcellular location">
    <subcellularLocation>
        <location evidence="1">Membrane</location>
        <topology evidence="1">Multi-pass membrane protein</topology>
    </subcellularLocation>
</comment>
<feature type="transmembrane region" description="Helical" evidence="5">
    <location>
        <begin position="232"/>
        <end position="253"/>
    </location>
</feature>
<comment type="caution">
    <text evidence="7">The sequence shown here is derived from an EMBL/GenBank/DDBJ whole genome shotgun (WGS) entry which is preliminary data.</text>
</comment>
<reference evidence="7" key="1">
    <citation type="submission" date="2021-03" db="EMBL/GenBank/DDBJ databases">
        <authorList>
            <person name="Kim M.K."/>
        </authorList>
    </citation>
    <scope>NUCLEOTIDE SEQUENCE</scope>
    <source>
        <strain evidence="7">BT186</strain>
    </source>
</reference>
<feature type="transmembrane region" description="Helical" evidence="5">
    <location>
        <begin position="64"/>
        <end position="82"/>
    </location>
</feature>
<keyword evidence="2 5" id="KW-0812">Transmembrane</keyword>
<feature type="transmembrane region" description="Helical" evidence="5">
    <location>
        <begin position="265"/>
        <end position="291"/>
    </location>
</feature>
<dbReference type="GO" id="GO:0016020">
    <property type="term" value="C:membrane"/>
    <property type="evidence" value="ECO:0007669"/>
    <property type="project" value="UniProtKB-SubCell"/>
</dbReference>
<keyword evidence="3 5" id="KW-1133">Transmembrane helix</keyword>
<accession>A0A939EUP2</accession>
<feature type="transmembrane region" description="Helical" evidence="5">
    <location>
        <begin position="298"/>
        <end position="316"/>
    </location>
</feature>
<sequence>MKLTPPFSETLLNSRWLLPVALLVALGLGWSAGQVGTLVPGLLLGITLLVFFLVLIFLNPRAGFISYIVYCFVLGYIGRHVTGIPFGLGMDGLLVLTWLGVIFHRSEQITWTRAKNDLSLLGVIWFGITVLEIANPSRPSVAGWFYEMRNISLYWLLTVPLGFVLFNKRRDLRLFLLLIIGFSLLASFYGIKQKVLGVDAMEQLWLDAGAAETHLIWGKLRIFGFYSEAAQFGSSQAHISLICLILALGPFAWWKRISFGLASFILLYGMLISGTRGAMFVLAAGIFVYLLLSKQTKVLIIGCVLAVGALGVLKYTNIGNGNPDVFRFRSSLDPNDPSLQLRLTNQATLRAYLATKPFGEGVGTIGTWGHEFNKDKFISTIEPDSYYVKIWAEYGIVGFTIWFGMMLYILGKCCGIVWRIRNPQLRQQLLALTAGFSGILFCSYGNEIMNQVPTAMIVYISWVFVFLGPELDKASPTT</sequence>
<feature type="transmembrane region" description="Helical" evidence="5">
    <location>
        <begin position="452"/>
        <end position="469"/>
    </location>
</feature>
<evidence type="ECO:0000313" key="7">
    <source>
        <dbReference type="EMBL" id="MBO0356812.1"/>
    </source>
</evidence>
<feature type="transmembrane region" description="Helical" evidence="5">
    <location>
        <begin position="38"/>
        <end position="57"/>
    </location>
</feature>
<name>A0A939EUP2_9BACT</name>
<feature type="transmembrane region" description="Helical" evidence="5">
    <location>
        <begin position="174"/>
        <end position="191"/>
    </location>
</feature>
<feature type="transmembrane region" description="Helical" evidence="5">
    <location>
        <begin position="429"/>
        <end position="446"/>
    </location>
</feature>
<evidence type="ECO:0000256" key="4">
    <source>
        <dbReference type="ARBA" id="ARBA00023136"/>
    </source>
</evidence>
<evidence type="ECO:0000259" key="6">
    <source>
        <dbReference type="Pfam" id="PF04932"/>
    </source>
</evidence>
<keyword evidence="7" id="KW-0436">Ligase</keyword>
<evidence type="ECO:0000256" key="1">
    <source>
        <dbReference type="ARBA" id="ARBA00004141"/>
    </source>
</evidence>
<feature type="transmembrane region" description="Helical" evidence="5">
    <location>
        <begin position="148"/>
        <end position="167"/>
    </location>
</feature>
<evidence type="ECO:0000256" key="2">
    <source>
        <dbReference type="ARBA" id="ARBA00022692"/>
    </source>
</evidence>
<dbReference type="PANTHER" id="PTHR37422:SF13">
    <property type="entry name" value="LIPOPOLYSACCHARIDE BIOSYNTHESIS PROTEIN PA4999-RELATED"/>
    <property type="match status" value="1"/>
</dbReference>
<feature type="transmembrane region" description="Helical" evidence="5">
    <location>
        <begin position="394"/>
        <end position="417"/>
    </location>
</feature>
<feature type="domain" description="O-antigen ligase-related" evidence="6">
    <location>
        <begin position="261"/>
        <end position="403"/>
    </location>
</feature>
<dbReference type="PANTHER" id="PTHR37422">
    <property type="entry name" value="TEICHURONIC ACID BIOSYNTHESIS PROTEIN TUAE"/>
    <property type="match status" value="1"/>
</dbReference>
<dbReference type="EMBL" id="JAFLQZ010000002">
    <property type="protein sequence ID" value="MBO0356812.1"/>
    <property type="molecule type" value="Genomic_DNA"/>
</dbReference>
<dbReference type="Pfam" id="PF04932">
    <property type="entry name" value="Wzy_C"/>
    <property type="match status" value="1"/>
</dbReference>
<evidence type="ECO:0000256" key="3">
    <source>
        <dbReference type="ARBA" id="ARBA00022989"/>
    </source>
</evidence>
<keyword evidence="8" id="KW-1185">Reference proteome</keyword>
<dbReference type="Proteomes" id="UP000664144">
    <property type="component" value="Unassembled WGS sequence"/>
</dbReference>
<dbReference type="AlphaFoldDB" id="A0A939EUP2"/>
<gene>
    <name evidence="7" type="ORF">J0X19_02545</name>
</gene>
<keyword evidence="4 5" id="KW-0472">Membrane</keyword>
<dbReference type="GO" id="GO:0016874">
    <property type="term" value="F:ligase activity"/>
    <property type="evidence" value="ECO:0007669"/>
    <property type="project" value="UniProtKB-KW"/>
</dbReference>
<organism evidence="7 8">
    <name type="scientific">Hymenobacter telluris</name>
    <dbReference type="NCBI Taxonomy" id="2816474"/>
    <lineage>
        <taxon>Bacteria</taxon>
        <taxon>Pseudomonadati</taxon>
        <taxon>Bacteroidota</taxon>
        <taxon>Cytophagia</taxon>
        <taxon>Cytophagales</taxon>
        <taxon>Hymenobacteraceae</taxon>
        <taxon>Hymenobacter</taxon>
    </lineage>
</organism>
<proteinExistence type="predicted"/>
<feature type="transmembrane region" description="Helical" evidence="5">
    <location>
        <begin position="118"/>
        <end position="136"/>
    </location>
</feature>
<evidence type="ECO:0000313" key="8">
    <source>
        <dbReference type="Proteomes" id="UP000664144"/>
    </source>
</evidence>